<dbReference type="EMBL" id="CP101808">
    <property type="protein sequence ID" value="UUD36779.1"/>
    <property type="molecule type" value="Genomic_DNA"/>
</dbReference>
<gene>
    <name evidence="2" type="ORF">NPA09_02680</name>
</gene>
<evidence type="ECO:0000256" key="1">
    <source>
        <dbReference type="SAM" id="Phobius"/>
    </source>
</evidence>
<keyword evidence="1" id="KW-0812">Transmembrane</keyword>
<keyword evidence="3" id="KW-1185">Reference proteome</keyword>
<evidence type="ECO:0008006" key="4">
    <source>
        <dbReference type="Google" id="ProtNLM"/>
    </source>
</evidence>
<dbReference type="InterPro" id="IPR054786">
    <property type="entry name" value="MYPU_1760-like"/>
</dbReference>
<proteinExistence type="predicted"/>
<reference evidence="2" key="1">
    <citation type="submission" date="2022-07" db="EMBL/GenBank/DDBJ databases">
        <title>Complete genome of Mycoplasma equigenitalium type strain T37.</title>
        <authorList>
            <person name="Spergser J."/>
        </authorList>
    </citation>
    <scope>NUCLEOTIDE SEQUENCE</scope>
    <source>
        <strain evidence="2">T37</strain>
    </source>
</reference>
<protein>
    <recommendedName>
        <fullName evidence="4">DUF31 domain-containing protein</fullName>
    </recommendedName>
</protein>
<keyword evidence="1" id="KW-0472">Membrane</keyword>
<dbReference type="RefSeq" id="WP_256541815.1">
    <property type="nucleotide sequence ID" value="NZ_CP101808.1"/>
</dbReference>
<keyword evidence="1" id="KW-1133">Transmembrane helix</keyword>
<dbReference type="Proteomes" id="UP001059576">
    <property type="component" value="Chromosome"/>
</dbReference>
<name>A0ABY5J0J6_9BACT</name>
<organism evidence="2 3">
    <name type="scientific">Mycoplasmopsis equigenitalium</name>
    <dbReference type="NCBI Taxonomy" id="114883"/>
    <lineage>
        <taxon>Bacteria</taxon>
        <taxon>Bacillati</taxon>
        <taxon>Mycoplasmatota</taxon>
        <taxon>Mycoplasmoidales</taxon>
        <taxon>Metamycoplasmataceae</taxon>
        <taxon>Mycoplasmopsis</taxon>
    </lineage>
</organism>
<feature type="transmembrane region" description="Helical" evidence="1">
    <location>
        <begin position="12"/>
        <end position="37"/>
    </location>
</feature>
<evidence type="ECO:0000313" key="2">
    <source>
        <dbReference type="EMBL" id="UUD36779.1"/>
    </source>
</evidence>
<sequence>MNNPQNNMKKKWIWLVVIPVLFIIFIPAVLVLSSHIFDRKNQTNSWKMQKYYHESEVPNLASKNANNALYWDQETQISFISYEKNNGKKWLEKEELALFAAEFKKVATYGPEIGLLNAIIIDDYDVIDANTAYGLYVTTAREIHINTDRFNKYTLSTKEKINLIMPTLFHEYMHHWANTYVNNGMLKKDDPNSQDNIVYENSDVKMPQIWDGKYVDGFVRLLNYDKEFHPPRTYLNEANHATKFFNLKNIFDYSNYENKLYYGYYTSKNKLFLPEVSDDQIVTFDDKPDLFIQNKPLYYLHKLKYYYSMTELVPREWMKVAYQLPYDNITKRNDIINDRTIYNDNIDFKPMPNTNNVWYKTGIYGLIVQHRPDKKNKKFSGSSFGVRDGMTKYAHPGHDPQPLNYEFDEIGYASYMNSFIDDWTRTTSISTNYLNGNISFDNVPFYPNNLFAGIYYTADDVNAITSTSKDFLALQLEAMSYGKMVSQIFNRLDYYEWTSTKKGDSISYSTGFFNEFKLMGYLPNKGIKHIVYYDDKNNEVRIPLRIMKNNFRAKKALILTKEQRDAFWLPSDIDETTYIPYLSDQYINAQNVYSPLFFWNDLNSDNIIQEGEKINKFSIPEYKYLSTFNSSMFESWSAATDEIQQAKILASAFVLYKDEKERVWVIKYGK</sequence>
<accession>A0ABY5J0J6</accession>
<dbReference type="NCBIfam" id="NF045830">
    <property type="entry name" value="MYPU_1760_HExxH"/>
    <property type="match status" value="1"/>
</dbReference>
<evidence type="ECO:0000313" key="3">
    <source>
        <dbReference type="Proteomes" id="UP001059576"/>
    </source>
</evidence>